<gene>
    <name evidence="2" type="ORF">PLANPX_1803</name>
</gene>
<feature type="compositionally biased region" description="Polar residues" evidence="1">
    <location>
        <begin position="1232"/>
        <end position="1243"/>
    </location>
</feature>
<evidence type="ECO:0000313" key="2">
    <source>
        <dbReference type="EMBL" id="BBO32191.1"/>
    </source>
</evidence>
<feature type="region of interest" description="Disordered" evidence="1">
    <location>
        <begin position="1215"/>
        <end position="1248"/>
    </location>
</feature>
<name>A0A5K7XBG3_9BACT</name>
<feature type="compositionally biased region" description="Polar residues" evidence="1">
    <location>
        <begin position="1449"/>
        <end position="1461"/>
    </location>
</feature>
<organism evidence="2 3">
    <name type="scientific">Lacipirellula parvula</name>
    <dbReference type="NCBI Taxonomy" id="2650471"/>
    <lineage>
        <taxon>Bacteria</taxon>
        <taxon>Pseudomonadati</taxon>
        <taxon>Planctomycetota</taxon>
        <taxon>Planctomycetia</taxon>
        <taxon>Pirellulales</taxon>
        <taxon>Lacipirellulaceae</taxon>
        <taxon>Lacipirellula</taxon>
    </lineage>
</organism>
<protein>
    <submittedName>
        <fullName evidence="2">Uncharacterized protein</fullName>
    </submittedName>
</protein>
<dbReference type="EMBL" id="AP021861">
    <property type="protein sequence ID" value="BBO32191.1"/>
    <property type="molecule type" value="Genomic_DNA"/>
</dbReference>
<feature type="region of interest" description="Disordered" evidence="1">
    <location>
        <begin position="1347"/>
        <end position="1366"/>
    </location>
</feature>
<feature type="region of interest" description="Disordered" evidence="1">
    <location>
        <begin position="1449"/>
        <end position="1475"/>
    </location>
</feature>
<evidence type="ECO:0000313" key="3">
    <source>
        <dbReference type="Proteomes" id="UP000326837"/>
    </source>
</evidence>
<feature type="region of interest" description="Disordered" evidence="1">
    <location>
        <begin position="869"/>
        <end position="893"/>
    </location>
</feature>
<feature type="region of interest" description="Disordered" evidence="1">
    <location>
        <begin position="1"/>
        <end position="32"/>
    </location>
</feature>
<dbReference type="KEGG" id="lpav:PLANPX_1803"/>
<dbReference type="Proteomes" id="UP000326837">
    <property type="component" value="Chromosome"/>
</dbReference>
<reference evidence="3" key="1">
    <citation type="submission" date="2019-10" db="EMBL/GenBank/DDBJ databases">
        <title>Lacipirellula parvula gen. nov., sp. nov., representing a lineage of planctomycetes widespread in freshwater anoxic habitats, and description of the family Lacipirellulaceae.</title>
        <authorList>
            <person name="Dedysh S.N."/>
            <person name="Kulichevskaya I.S."/>
            <person name="Beletsky A.V."/>
            <person name="Rakitin A.L."/>
            <person name="Mardanov A.V."/>
            <person name="Ivanova A.A."/>
            <person name="Saltykova V.X."/>
            <person name="Rijpstra W.I.C."/>
            <person name="Sinninghe Damste J.S."/>
            <person name="Ravin N.V."/>
        </authorList>
    </citation>
    <scope>NUCLEOTIDE SEQUENCE [LARGE SCALE GENOMIC DNA]</scope>
    <source>
        <strain evidence="3">PX69</strain>
    </source>
</reference>
<sequence length="1954" mass="212814">MSPHRRQPSSSPAPRRARVGRTARTSRSRPARRARLLTRRAKLNAARRPRRGVLLLVVLSLLVLFMMVGTAFIITAKQSEKTAKTAMKASVRLASEAAQTQLLDEVLLQVLRDTNNPNSSLRFHSLLGDMYGNEGIKTQVMTGAASASWAKDASGFPIAGDQIVELNLDANFVQNLQGIDIDGYGNYFVTSATPPPRFSPYDNAYNGQVLTFLSGPARGRSTRIVGFVPPNRMRIMNVQLADGSLITAANVGTLAESRILINGRPFSGTGFGYNRAAANNAAKLSLLEEVNVGGTPYSFELALLPNTTFLNVMQIHQTATDTANANYLLNSASLQFIDQYTGADKAARSIALANLVGPAAAGGGNEGYDAVDFQNMALAYLPATALSETLIQGVDYTTMPAALSQANTALPTFGSLVLPSWHRPDLLYYWAMRAPYAAATPDLMTSTLGTQAMMLRKVLLRPNWLDHPKFSGSNPEFAATQTPQQKLARMIYGPWDVDNDNDGVRDSVWIDVGLPVMAGPNGKLVKPLVAMLIVDQDGKANVNAAGTCDLAGAWDSSAGGMASLQNTGTPPNTGRPSTIASTGLTSFTTPRGIGYGPGDVNLAYLFPDPNPIQRFQQLLTGDGGTPLVPGRYGLPTAVGAPIRPGVVSAVDQMAQISMFGWPLRANIRSSFGTPPDLRARYGSAVNYHGQPVFDATLTTEMNTATDPGLLMDSPYELNLSQKTAAGVNGYVGASGSDAPFTDGELERVLRAYDSDAGSLPPRLATLSQAQGTTRNKLTTTSFDLPTPNVSLPHELANDATMYSTNPLYKRPPRTPADLVEMRVRKALGLRPFPEPLAGIGAIRLRNHMRRLVAPELLNGTPLNVNRTLGNGADDNNNGVVDEPGEGGATGQPVWTNRTGLNADFDSYFPQYAADYVPDASNVVTREDADHRQLMARHLYVLALTTAAEADYAGTSAQDKELARRIAQWAINVVDFRDADNIMTPFEYDTNPFDGWDVNGWVGDAKPGPDGILGTADDVSVTPADDTAAHRGLVWGAERPELVMTETLAWHDRNTTDETDEDPNPGEQAASTTDSPPRGPDPDFDQLYRPRGAFFMEIYNPWPETPSPSRDLHLTDTTNAALPQHDLGVDVTRTHNQQRDGSPVWRVIVTRDVDPRKDPDDPLPANRPAQIDRSIYFGDRDPQIANDGVAFYRFPGATGDTADPVVPPVRPGRYLVVGSGTRDKTNPKIYASQLGQRLDQTPSQRPRRPLRRVELDSDLSTLHSVRLLDNASGDNTVATNAQDAANQYQMEAPSEAQASGANAVPTITVNNSRCVADVAIINGAEGVRRRLTLSEPAGGYPNRVGNVQFVKFDPPPQNAGTSYDPSEDGMYCNGGDITTPKAIDTPLDDGDAELTKLGTDFTKGRRLFLQRLANPLAPYHVTANPYLTIDDTQAYITVFNGRLSQSQSELGARNSTVRSGFSSAERGYGARGQTEDRDLWKTRAPDTASFTNQDAKRAAINANTTYSLSRIPQMSLGFLNRPLMNTTEPTPAKKLLQPKQPFPWLTWNNRPFVSGNELMLVPRHRSSQMLRYFRSGENPVAGWKQYDPTDADDPQQQLANPNFQPKPFSHFENFFSTENAGGTPTPGVPLHLYRMLEYVHTPSLFVGTQTWLNPNYFDSAVYASPPGAEDPRLNLQAPFNQVSEFRDPGRINLNTVSERDMKPNAPTSAIEMRKRNVWNTLFHGETSRNVAPGAIHPGPSIDDWIISRSGQLPPAAPSTPPRSATMLDRTLPTVFANPLRSPDAGDLVPVAAMMRSGVDCTLLRSISGTAGSTAAPNGEPLFSTDLKGAGNDHWNSERNGYFRYQPIVRLDNLVTNRSNVYAMWVTIGFFEVEEVPDWNTATAAQLNKANFNNDPQLYKKVYPEGYAFTREDGVDVGNVRRIRGFYIIDRTQMAGFEPGADHNVENTVRLRRRIE</sequence>
<feature type="compositionally biased region" description="Low complexity" evidence="1">
    <location>
        <begin position="869"/>
        <end position="881"/>
    </location>
</feature>
<proteinExistence type="predicted"/>
<feature type="compositionally biased region" description="Basic residues" evidence="1">
    <location>
        <begin position="15"/>
        <end position="32"/>
    </location>
</feature>
<dbReference type="RefSeq" id="WP_152098198.1">
    <property type="nucleotide sequence ID" value="NZ_AP021861.1"/>
</dbReference>
<accession>A0A5K7XBG3</accession>
<evidence type="ECO:0000256" key="1">
    <source>
        <dbReference type="SAM" id="MobiDB-lite"/>
    </source>
</evidence>
<feature type="region of interest" description="Disordered" evidence="1">
    <location>
        <begin position="1047"/>
        <end position="1086"/>
    </location>
</feature>
<keyword evidence="3" id="KW-1185">Reference proteome</keyword>